<evidence type="ECO:0000313" key="2">
    <source>
        <dbReference type="Proteomes" id="UP001143856"/>
    </source>
</evidence>
<evidence type="ECO:0000313" key="1">
    <source>
        <dbReference type="EMBL" id="KAJ2987710.1"/>
    </source>
</evidence>
<keyword evidence="2" id="KW-1185">Reference proteome</keyword>
<organism evidence="1 2">
    <name type="scientific">Xylaria curta</name>
    <dbReference type="NCBI Taxonomy" id="42375"/>
    <lineage>
        <taxon>Eukaryota</taxon>
        <taxon>Fungi</taxon>
        <taxon>Dikarya</taxon>
        <taxon>Ascomycota</taxon>
        <taxon>Pezizomycotina</taxon>
        <taxon>Sordariomycetes</taxon>
        <taxon>Xylariomycetidae</taxon>
        <taxon>Xylariales</taxon>
        <taxon>Xylariaceae</taxon>
        <taxon>Xylaria</taxon>
    </lineage>
</organism>
<reference evidence="1" key="1">
    <citation type="submission" date="2022-10" db="EMBL/GenBank/DDBJ databases">
        <title>Genome Sequence of Xylaria curta.</title>
        <authorList>
            <person name="Buettner E."/>
        </authorList>
    </citation>
    <scope>NUCLEOTIDE SEQUENCE</scope>
    <source>
        <strain evidence="1">Babe10</strain>
    </source>
</reference>
<comment type="caution">
    <text evidence="1">The sequence shown here is derived from an EMBL/GenBank/DDBJ whole genome shotgun (WGS) entry which is preliminary data.</text>
</comment>
<proteinExistence type="predicted"/>
<sequence>MLSQQCGYGRELVGAVDAVAVSGLFMVVGSLGYSWWATAGQDSGQAGKMGANPAGRSRRPGSLRGHRLDAAVEEGAQAGSKLLTASEAKWIGQDARRGSTCRRVQETQHDDGEYAILLCFRSGLIFTVSSGNVATNNHALQLHPNPKVEGGFFLGVDASSPVLLANFEGGALKSLGRNNNNRLYDLGPTAYGTLQDEVDGTKRYAVGFAKAAASGDVEKEWSLFVGGSDGTYSLRYQQPSNAVYGFMICAADHDLEAGPWYQLFYHIRAQNPVDFDNCEFVGVQTSVAPIILNGECNIGVPETE</sequence>
<dbReference type="EMBL" id="JAPDGR010000750">
    <property type="protein sequence ID" value="KAJ2987710.1"/>
    <property type="molecule type" value="Genomic_DNA"/>
</dbReference>
<dbReference type="Proteomes" id="UP001143856">
    <property type="component" value="Unassembled WGS sequence"/>
</dbReference>
<protein>
    <submittedName>
        <fullName evidence="1">Uncharacterized protein</fullName>
    </submittedName>
</protein>
<gene>
    <name evidence="1" type="ORF">NUW58_g4351</name>
</gene>
<accession>A0ACC1P915</accession>
<name>A0ACC1P915_9PEZI</name>